<dbReference type="Proteomes" id="UP000267821">
    <property type="component" value="Unassembled WGS sequence"/>
</dbReference>
<dbReference type="InParanoid" id="A0A3N4M3I4"/>
<evidence type="ECO:0000256" key="1">
    <source>
        <dbReference type="SAM" id="Phobius"/>
    </source>
</evidence>
<evidence type="ECO:0000313" key="3">
    <source>
        <dbReference type="Proteomes" id="UP000267821"/>
    </source>
</evidence>
<accession>A0A3N4M3I4</accession>
<protein>
    <submittedName>
        <fullName evidence="2">Uncharacterized protein</fullName>
    </submittedName>
</protein>
<sequence length="74" mass="8717">MVNLNLFIPGRVTPDSLIAKVDRGSAELRKRYGQKDVNSQQENDTNRRRKTIWLLYVCISHMYVHTYMGRIYVS</sequence>
<evidence type="ECO:0000313" key="2">
    <source>
        <dbReference type="EMBL" id="RPB29610.1"/>
    </source>
</evidence>
<proteinExistence type="predicted"/>
<reference evidence="2 3" key="1">
    <citation type="journal article" date="2018" name="Nat. Ecol. Evol.">
        <title>Pezizomycetes genomes reveal the molecular basis of ectomycorrhizal truffle lifestyle.</title>
        <authorList>
            <person name="Murat C."/>
            <person name="Payen T."/>
            <person name="Noel B."/>
            <person name="Kuo A."/>
            <person name="Morin E."/>
            <person name="Chen J."/>
            <person name="Kohler A."/>
            <person name="Krizsan K."/>
            <person name="Balestrini R."/>
            <person name="Da Silva C."/>
            <person name="Montanini B."/>
            <person name="Hainaut M."/>
            <person name="Levati E."/>
            <person name="Barry K.W."/>
            <person name="Belfiori B."/>
            <person name="Cichocki N."/>
            <person name="Clum A."/>
            <person name="Dockter R.B."/>
            <person name="Fauchery L."/>
            <person name="Guy J."/>
            <person name="Iotti M."/>
            <person name="Le Tacon F."/>
            <person name="Lindquist E.A."/>
            <person name="Lipzen A."/>
            <person name="Malagnac F."/>
            <person name="Mello A."/>
            <person name="Molinier V."/>
            <person name="Miyauchi S."/>
            <person name="Poulain J."/>
            <person name="Riccioni C."/>
            <person name="Rubini A."/>
            <person name="Sitrit Y."/>
            <person name="Splivallo R."/>
            <person name="Traeger S."/>
            <person name="Wang M."/>
            <person name="Zifcakova L."/>
            <person name="Wipf D."/>
            <person name="Zambonelli A."/>
            <person name="Paolocci F."/>
            <person name="Nowrousian M."/>
            <person name="Ottonello S."/>
            <person name="Baldrian P."/>
            <person name="Spatafora J.W."/>
            <person name="Henrissat B."/>
            <person name="Nagy L.G."/>
            <person name="Aury J.M."/>
            <person name="Wincker P."/>
            <person name="Grigoriev I.V."/>
            <person name="Bonfante P."/>
            <person name="Martin F.M."/>
        </authorList>
    </citation>
    <scope>NUCLEOTIDE SEQUENCE [LARGE SCALE GENOMIC DNA]</scope>
    <source>
        <strain evidence="2 3">ATCC MYA-4762</strain>
    </source>
</reference>
<keyword evidence="1" id="KW-0472">Membrane</keyword>
<keyword evidence="3" id="KW-1185">Reference proteome</keyword>
<feature type="transmembrane region" description="Helical" evidence="1">
    <location>
        <begin position="53"/>
        <end position="73"/>
    </location>
</feature>
<dbReference type="EMBL" id="ML121527">
    <property type="protein sequence ID" value="RPB29610.1"/>
    <property type="molecule type" value="Genomic_DNA"/>
</dbReference>
<dbReference type="AlphaFoldDB" id="A0A3N4M3I4"/>
<organism evidence="2 3">
    <name type="scientific">Terfezia boudieri ATCC MYA-4762</name>
    <dbReference type="NCBI Taxonomy" id="1051890"/>
    <lineage>
        <taxon>Eukaryota</taxon>
        <taxon>Fungi</taxon>
        <taxon>Dikarya</taxon>
        <taxon>Ascomycota</taxon>
        <taxon>Pezizomycotina</taxon>
        <taxon>Pezizomycetes</taxon>
        <taxon>Pezizales</taxon>
        <taxon>Pezizaceae</taxon>
        <taxon>Terfezia</taxon>
    </lineage>
</organism>
<keyword evidence="1" id="KW-1133">Transmembrane helix</keyword>
<keyword evidence="1" id="KW-0812">Transmembrane</keyword>
<name>A0A3N4M3I4_9PEZI</name>
<gene>
    <name evidence="2" type="ORF">L211DRAFT_29571</name>
</gene>